<reference evidence="2" key="2">
    <citation type="submission" date="2020-11" db="EMBL/GenBank/DDBJ databases">
        <authorList>
            <person name="McCartney M.A."/>
            <person name="Auch B."/>
            <person name="Kono T."/>
            <person name="Mallez S."/>
            <person name="Becker A."/>
            <person name="Gohl D.M."/>
            <person name="Silverstein K.A.T."/>
            <person name="Koren S."/>
            <person name="Bechman K.B."/>
            <person name="Herman A."/>
            <person name="Abrahante J.E."/>
            <person name="Garbe J."/>
        </authorList>
    </citation>
    <scope>NUCLEOTIDE SEQUENCE</scope>
    <source>
        <strain evidence="2">Duluth1</strain>
        <tissue evidence="2">Whole animal</tissue>
    </source>
</reference>
<gene>
    <name evidence="2" type="ORF">DPMN_061224</name>
</gene>
<evidence type="ECO:0000313" key="2">
    <source>
        <dbReference type="EMBL" id="KAH3718420.1"/>
    </source>
</evidence>
<feature type="compositionally biased region" description="Polar residues" evidence="1">
    <location>
        <begin position="76"/>
        <end position="88"/>
    </location>
</feature>
<dbReference type="AlphaFoldDB" id="A0A9D4C718"/>
<organism evidence="2 3">
    <name type="scientific">Dreissena polymorpha</name>
    <name type="common">Zebra mussel</name>
    <name type="synonym">Mytilus polymorpha</name>
    <dbReference type="NCBI Taxonomy" id="45954"/>
    <lineage>
        <taxon>Eukaryota</taxon>
        <taxon>Metazoa</taxon>
        <taxon>Spiralia</taxon>
        <taxon>Lophotrochozoa</taxon>
        <taxon>Mollusca</taxon>
        <taxon>Bivalvia</taxon>
        <taxon>Autobranchia</taxon>
        <taxon>Heteroconchia</taxon>
        <taxon>Euheterodonta</taxon>
        <taxon>Imparidentia</taxon>
        <taxon>Neoheterodontei</taxon>
        <taxon>Myida</taxon>
        <taxon>Dreissenoidea</taxon>
        <taxon>Dreissenidae</taxon>
        <taxon>Dreissena</taxon>
    </lineage>
</organism>
<evidence type="ECO:0000256" key="1">
    <source>
        <dbReference type="SAM" id="MobiDB-lite"/>
    </source>
</evidence>
<comment type="caution">
    <text evidence="2">The sequence shown here is derived from an EMBL/GenBank/DDBJ whole genome shotgun (WGS) entry which is preliminary data.</text>
</comment>
<feature type="region of interest" description="Disordered" evidence="1">
    <location>
        <begin position="76"/>
        <end position="105"/>
    </location>
</feature>
<protein>
    <submittedName>
        <fullName evidence="2">Uncharacterized protein</fullName>
    </submittedName>
</protein>
<dbReference type="Proteomes" id="UP000828390">
    <property type="component" value="Unassembled WGS sequence"/>
</dbReference>
<evidence type="ECO:0000313" key="3">
    <source>
        <dbReference type="Proteomes" id="UP000828390"/>
    </source>
</evidence>
<reference evidence="2" key="1">
    <citation type="journal article" date="2019" name="bioRxiv">
        <title>The Genome of the Zebra Mussel, Dreissena polymorpha: A Resource for Invasive Species Research.</title>
        <authorList>
            <person name="McCartney M.A."/>
            <person name="Auch B."/>
            <person name="Kono T."/>
            <person name="Mallez S."/>
            <person name="Zhang Y."/>
            <person name="Obille A."/>
            <person name="Becker A."/>
            <person name="Abrahante J.E."/>
            <person name="Garbe J."/>
            <person name="Badalamenti J.P."/>
            <person name="Herman A."/>
            <person name="Mangelson H."/>
            <person name="Liachko I."/>
            <person name="Sullivan S."/>
            <person name="Sone E.D."/>
            <person name="Koren S."/>
            <person name="Silverstein K.A.T."/>
            <person name="Beckman K.B."/>
            <person name="Gohl D.M."/>
        </authorList>
    </citation>
    <scope>NUCLEOTIDE SEQUENCE</scope>
    <source>
        <strain evidence="2">Duluth1</strain>
        <tissue evidence="2">Whole animal</tissue>
    </source>
</reference>
<dbReference type="EMBL" id="JAIWYP010000013">
    <property type="protein sequence ID" value="KAH3718420.1"/>
    <property type="molecule type" value="Genomic_DNA"/>
</dbReference>
<keyword evidence="3" id="KW-1185">Reference proteome</keyword>
<accession>A0A9D4C718</accession>
<sequence>MAKLKNKIKKKLSSARNVVLKMFVCMCCPTLVTRMEVDANEYNDTDDLVVTRVYRAASFTNAVAADRMCVQGSRSATLAESQTAAGTSRRQKKLHERTWRPATPEPYAMSRERISSWNFDSENFCYSTGKLQ</sequence>
<name>A0A9D4C718_DREPO</name>
<proteinExistence type="predicted"/>